<dbReference type="GO" id="GO:0016645">
    <property type="term" value="F:oxidoreductase activity, acting on the CH-NH group of donors"/>
    <property type="evidence" value="ECO:0007669"/>
    <property type="project" value="InterPro"/>
</dbReference>
<dbReference type="OrthoDB" id="9786494at2"/>
<protein>
    <submittedName>
        <fullName evidence="3">tRNA U34 5-methylaminomethyl-2-thiouridine-forming methyltransferase MnmC</fullName>
    </submittedName>
</protein>
<evidence type="ECO:0000259" key="2">
    <source>
        <dbReference type="Pfam" id="PF05430"/>
    </source>
</evidence>
<feature type="region of interest" description="Disordered" evidence="1">
    <location>
        <begin position="1"/>
        <end position="47"/>
    </location>
</feature>
<sequence length="266" mass="28363">MPATGQSADVARNARDLPDETRNARSLPDEARAAPDGTTDREEPAGTAALEWRDGGIPVSTRFDDPYFSLANGLAETRHVFLAGNGLPGRFRPGFHIAELGFGTGLNMLATLVSWTAAGVPGRLRYTSFEAFPMSAPDIARALRAFPEAEAIAGPFLDAWAAGHSRFVNDTLDLTVVIGDARQTLPRWPDRADAWYLDGFSPAKNPELWSGDLMAEVARHTAPGGSFATYTAAGHVRRALAAAGFAVSRLPGHGTKRHMSAGVLPE</sequence>
<proteinExistence type="predicted"/>
<evidence type="ECO:0000256" key="1">
    <source>
        <dbReference type="SAM" id="MobiDB-lite"/>
    </source>
</evidence>
<keyword evidence="3" id="KW-0489">Methyltransferase</keyword>
<dbReference type="GO" id="GO:0004808">
    <property type="term" value="F:tRNA (5-methylaminomethyl-2-thiouridylate)(34)-methyltransferase activity"/>
    <property type="evidence" value="ECO:0007669"/>
    <property type="project" value="InterPro"/>
</dbReference>
<feature type="domain" description="MnmC-like methyltransferase" evidence="2">
    <location>
        <begin position="166"/>
        <end position="264"/>
    </location>
</feature>
<dbReference type="InterPro" id="IPR008471">
    <property type="entry name" value="MnmC-like_methylTransf"/>
</dbReference>
<evidence type="ECO:0000313" key="4">
    <source>
        <dbReference type="Proteomes" id="UP000219467"/>
    </source>
</evidence>
<dbReference type="EMBL" id="OAOQ01000013">
    <property type="protein sequence ID" value="SNX72857.1"/>
    <property type="molecule type" value="Genomic_DNA"/>
</dbReference>
<dbReference type="GO" id="GO:0032259">
    <property type="term" value="P:methylation"/>
    <property type="evidence" value="ECO:0007669"/>
    <property type="project" value="UniProtKB-KW"/>
</dbReference>
<feature type="compositionally biased region" description="Basic and acidic residues" evidence="1">
    <location>
        <begin position="12"/>
        <end position="44"/>
    </location>
</feature>
<dbReference type="InterPro" id="IPR029063">
    <property type="entry name" value="SAM-dependent_MTases_sf"/>
</dbReference>
<dbReference type="NCBIfam" id="NF033855">
    <property type="entry name" value="tRNA_MNMC2"/>
    <property type="match status" value="1"/>
</dbReference>
<dbReference type="PANTHER" id="PTHR39963:SF1">
    <property type="entry name" value="MNMC-LIKE METHYLTRANSFERASE DOMAIN-CONTAINING PROTEIN"/>
    <property type="match status" value="1"/>
</dbReference>
<name>A0A285CZ53_9RHOB</name>
<evidence type="ECO:0000313" key="3">
    <source>
        <dbReference type="EMBL" id="SNX72857.1"/>
    </source>
</evidence>
<reference evidence="4" key="1">
    <citation type="submission" date="2017-08" db="EMBL/GenBank/DDBJ databases">
        <authorList>
            <person name="Varghese N."/>
            <person name="Submissions S."/>
        </authorList>
    </citation>
    <scope>NUCLEOTIDE SEQUENCE [LARGE SCALE GENOMIC DNA]</scope>
    <source>
        <strain evidence="4">JA234</strain>
    </source>
</reference>
<accession>A0A285CZ53</accession>
<dbReference type="Gene3D" id="3.40.50.150">
    <property type="entry name" value="Vaccinia Virus protein VP39"/>
    <property type="match status" value="1"/>
</dbReference>
<organism evidence="3 4">
    <name type="scientific">Cereibacter ovatus</name>
    <dbReference type="NCBI Taxonomy" id="439529"/>
    <lineage>
        <taxon>Bacteria</taxon>
        <taxon>Pseudomonadati</taxon>
        <taxon>Pseudomonadota</taxon>
        <taxon>Alphaproteobacteria</taxon>
        <taxon>Rhodobacterales</taxon>
        <taxon>Paracoccaceae</taxon>
        <taxon>Cereibacter</taxon>
    </lineage>
</organism>
<gene>
    <name evidence="3" type="ORF">SAMN05878503_11369</name>
</gene>
<dbReference type="PANTHER" id="PTHR39963">
    <property type="entry name" value="SLL0983 PROTEIN"/>
    <property type="match status" value="1"/>
</dbReference>
<dbReference type="InterPro" id="IPR047785">
    <property type="entry name" value="tRNA_MNMC2"/>
</dbReference>
<dbReference type="Proteomes" id="UP000219467">
    <property type="component" value="Unassembled WGS sequence"/>
</dbReference>
<keyword evidence="3" id="KW-0808">Transferase</keyword>
<dbReference type="RefSeq" id="WP_097031166.1">
    <property type="nucleotide sequence ID" value="NZ_OAOQ01000013.1"/>
</dbReference>
<dbReference type="SUPFAM" id="SSF53335">
    <property type="entry name" value="S-adenosyl-L-methionine-dependent methyltransferases"/>
    <property type="match status" value="1"/>
</dbReference>
<dbReference type="AlphaFoldDB" id="A0A285CZ53"/>
<dbReference type="Pfam" id="PF05430">
    <property type="entry name" value="Methyltransf_30"/>
    <property type="match status" value="1"/>
</dbReference>
<keyword evidence="4" id="KW-1185">Reference proteome</keyword>